<organism evidence="1 2">
    <name type="scientific">Smallanthus sonchifolius</name>
    <dbReference type="NCBI Taxonomy" id="185202"/>
    <lineage>
        <taxon>Eukaryota</taxon>
        <taxon>Viridiplantae</taxon>
        <taxon>Streptophyta</taxon>
        <taxon>Embryophyta</taxon>
        <taxon>Tracheophyta</taxon>
        <taxon>Spermatophyta</taxon>
        <taxon>Magnoliopsida</taxon>
        <taxon>eudicotyledons</taxon>
        <taxon>Gunneridae</taxon>
        <taxon>Pentapetalae</taxon>
        <taxon>asterids</taxon>
        <taxon>campanulids</taxon>
        <taxon>Asterales</taxon>
        <taxon>Asteraceae</taxon>
        <taxon>Asteroideae</taxon>
        <taxon>Heliantheae alliance</taxon>
        <taxon>Millerieae</taxon>
        <taxon>Smallanthus</taxon>
    </lineage>
</organism>
<reference evidence="2" key="1">
    <citation type="journal article" date="2022" name="Mol. Ecol. Resour.">
        <title>The genomes of chicory, endive, great burdock and yacon provide insights into Asteraceae palaeo-polyploidization history and plant inulin production.</title>
        <authorList>
            <person name="Fan W."/>
            <person name="Wang S."/>
            <person name="Wang H."/>
            <person name="Wang A."/>
            <person name="Jiang F."/>
            <person name="Liu H."/>
            <person name="Zhao H."/>
            <person name="Xu D."/>
            <person name="Zhang Y."/>
        </authorList>
    </citation>
    <scope>NUCLEOTIDE SEQUENCE [LARGE SCALE GENOMIC DNA]</scope>
    <source>
        <strain evidence="2">cv. Yunnan</strain>
    </source>
</reference>
<protein>
    <submittedName>
        <fullName evidence="1">Uncharacterized protein</fullName>
    </submittedName>
</protein>
<name>A0ACB9IAH3_9ASTR</name>
<evidence type="ECO:0000313" key="1">
    <source>
        <dbReference type="EMBL" id="KAI3805193.1"/>
    </source>
</evidence>
<reference evidence="1 2" key="2">
    <citation type="journal article" date="2022" name="Mol. Ecol. Resour.">
        <title>The genomes of chicory, endive, great burdock and yacon provide insights into Asteraceae paleo-polyploidization history and plant inulin production.</title>
        <authorList>
            <person name="Fan W."/>
            <person name="Wang S."/>
            <person name="Wang H."/>
            <person name="Wang A."/>
            <person name="Jiang F."/>
            <person name="Liu H."/>
            <person name="Zhao H."/>
            <person name="Xu D."/>
            <person name="Zhang Y."/>
        </authorList>
    </citation>
    <scope>NUCLEOTIDE SEQUENCE [LARGE SCALE GENOMIC DNA]</scope>
    <source>
        <strain evidence="2">cv. Yunnan</strain>
        <tissue evidence="1">Leaves</tissue>
    </source>
</reference>
<accession>A0ACB9IAH3</accession>
<dbReference type="EMBL" id="CM042026">
    <property type="protein sequence ID" value="KAI3805193.1"/>
    <property type="molecule type" value="Genomic_DNA"/>
</dbReference>
<comment type="caution">
    <text evidence="1">The sequence shown here is derived from an EMBL/GenBank/DDBJ whole genome shotgun (WGS) entry which is preliminary data.</text>
</comment>
<proteinExistence type="predicted"/>
<gene>
    <name evidence="1" type="ORF">L1987_27343</name>
</gene>
<dbReference type="Proteomes" id="UP001056120">
    <property type="component" value="Linkage Group LG09"/>
</dbReference>
<keyword evidence="2" id="KW-1185">Reference proteome</keyword>
<evidence type="ECO:0000313" key="2">
    <source>
        <dbReference type="Proteomes" id="UP001056120"/>
    </source>
</evidence>
<sequence>MCIFCSAAPLTVDVSRSSSSFIPSASGLPLIFIRLKVDYFGSLQDGSRIDPYEEVERAESALCQWLFYV</sequence>